<feature type="compositionally biased region" description="Basic and acidic residues" evidence="1">
    <location>
        <begin position="35"/>
        <end position="57"/>
    </location>
</feature>
<protein>
    <submittedName>
        <fullName evidence="2">Uncharacterized protein</fullName>
    </submittedName>
</protein>
<feature type="compositionally biased region" description="Basic residues" evidence="1">
    <location>
        <begin position="201"/>
        <end position="217"/>
    </location>
</feature>
<feature type="compositionally biased region" description="Basic and acidic residues" evidence="1">
    <location>
        <begin position="1"/>
        <end position="14"/>
    </location>
</feature>
<accession>A0A196SJL1</accession>
<comment type="caution">
    <text evidence="2">The sequence shown here is derived from an EMBL/GenBank/DDBJ whole genome shotgun (WGS) entry which is preliminary data.</text>
</comment>
<dbReference type="Proteomes" id="UP000078348">
    <property type="component" value="Unassembled WGS sequence"/>
</dbReference>
<reference evidence="2 3" key="1">
    <citation type="submission" date="2016-05" db="EMBL/GenBank/DDBJ databases">
        <title>Nuclear genome of Blastocystis sp. subtype 1 NandII.</title>
        <authorList>
            <person name="Gentekaki E."/>
            <person name="Curtis B."/>
            <person name="Stairs C."/>
            <person name="Eme L."/>
            <person name="Herman E."/>
            <person name="Klimes V."/>
            <person name="Arias M.C."/>
            <person name="Elias M."/>
            <person name="Hilliou F."/>
            <person name="Klute M."/>
            <person name="Malik S.-B."/>
            <person name="Pightling A."/>
            <person name="Rachubinski R."/>
            <person name="Salas D."/>
            <person name="Schlacht A."/>
            <person name="Suga H."/>
            <person name="Archibald J."/>
            <person name="Ball S.G."/>
            <person name="Clark G."/>
            <person name="Dacks J."/>
            <person name="Van Der Giezen M."/>
            <person name="Tsaousis A."/>
            <person name="Roger A."/>
        </authorList>
    </citation>
    <scope>NUCLEOTIDE SEQUENCE [LARGE SCALE GENOMIC DNA]</scope>
    <source>
        <strain evidence="3">ATCC 50177 / NandII</strain>
    </source>
</reference>
<feature type="compositionally biased region" description="Basic and acidic residues" evidence="1">
    <location>
        <begin position="218"/>
        <end position="237"/>
    </location>
</feature>
<keyword evidence="3" id="KW-1185">Reference proteome</keyword>
<sequence length="1000" mass="115144">MNESVVEKEEKESEMVNEEGMVDEQEEKSDDEERVMEIAEKEERNEIRKEEEIKKEEEIEIQEEQTIPTDSVKHSDEEQSVNEKEEPSQEMDEAATCVEEERALCDEDTPKEEDDVNGMVERGDEETAVDKAEKDQKSRTAEGKEGKKEQQLMQSEADEKEEEKKDGVEEPQQINVEKNEEEKQSAASLQPTTNTTPKPSTAKHKHEKKEKDHHHSRRESSKSARVEEVKQEDPVEKDLEFIQTKGFMGRLLESQPPVASSSGSTLEVIKELTAEAFGYSFSFQFSCCLQRDTCSIHFIRSGKCEDYGDPVKKGVYVTVAYKNDSNTIVVPSKASEKELIHCIIEAFARRGICLLQDDLLISRRGMMLSLQREQQLTVKEGTRFAVEQCGKSMRYEGERYLNKLNTYSLERSLNKANYLFCTALFVTIPRMMEKQFITTLLQFCFPYVTELTLCVNGYMPFSLLERLLRFNNFPSLHCINLNVAQRYSALHTFFSRVPYDSVQERQLPEESDTDEEEPFPRKRIKKLIDAEAAEPTISGKAIVVPRLTPLPPSRIPANVVNDDIVDRKHPNLLFRYNGVMYSVYCGLHKTGRDLRKAIWRMLCLCLRPFNVNNVRMMFGARTVTMRVVLEVLGVKEWDVIEVTVNEPPIPFRIKHVREQTILFPPWQRHKPVISSRWLNEAVTFRTHYGNNPRKNYRFNCLKGSICPELHTIHIYTKQDDDSFIQELLGPNFPNLQSIVIHDTKNPKKKNTDKNNTETNDIHHYTVVPKALNIQPEMVEREDKDMVLKMVVEEDPAACCCTVTLLEKRNAGKQSVKEKSERCVRGKWGKKEFVIPFSAKRHISGVVDNGARMLACLGVPCLRESLQAYVNGVKLDERERGSTLSPEDVIEFEIPPPLPEVPVGGPLILTLPEEKEDLEELTDTMTFLSCTTLSVMHPGGLHYDWKRCLLLHCCPHLKEVTFHVNRRVHMKSILKLFRYRVFPSLKRVILDCMDSVNNTHT</sequence>
<feature type="region of interest" description="Disordered" evidence="1">
    <location>
        <begin position="1"/>
        <end position="237"/>
    </location>
</feature>
<dbReference type="AlphaFoldDB" id="A0A196SJL1"/>
<evidence type="ECO:0000313" key="3">
    <source>
        <dbReference type="Proteomes" id="UP000078348"/>
    </source>
</evidence>
<organism evidence="2 3">
    <name type="scientific">Blastocystis sp. subtype 1 (strain ATCC 50177 / NandII)</name>
    <dbReference type="NCBI Taxonomy" id="478820"/>
    <lineage>
        <taxon>Eukaryota</taxon>
        <taxon>Sar</taxon>
        <taxon>Stramenopiles</taxon>
        <taxon>Bigyra</taxon>
        <taxon>Opalozoa</taxon>
        <taxon>Opalinata</taxon>
        <taxon>Blastocystidae</taxon>
        <taxon>Blastocystis</taxon>
    </lineage>
</organism>
<feature type="compositionally biased region" description="Acidic residues" evidence="1">
    <location>
        <begin position="106"/>
        <end position="116"/>
    </location>
</feature>
<feature type="compositionally biased region" description="Polar residues" evidence="1">
    <location>
        <begin position="185"/>
        <end position="199"/>
    </location>
</feature>
<feature type="compositionally biased region" description="Acidic residues" evidence="1">
    <location>
        <begin position="15"/>
        <end position="34"/>
    </location>
</feature>
<dbReference type="EMBL" id="LXWW01000040">
    <property type="protein sequence ID" value="OAO17228.1"/>
    <property type="molecule type" value="Genomic_DNA"/>
</dbReference>
<evidence type="ECO:0000313" key="2">
    <source>
        <dbReference type="EMBL" id="OAO17228.1"/>
    </source>
</evidence>
<gene>
    <name evidence="2" type="ORF">AV274_1033</name>
</gene>
<evidence type="ECO:0000256" key="1">
    <source>
        <dbReference type="SAM" id="MobiDB-lite"/>
    </source>
</evidence>
<feature type="compositionally biased region" description="Basic and acidic residues" evidence="1">
    <location>
        <begin position="128"/>
        <end position="150"/>
    </location>
</feature>
<proteinExistence type="predicted"/>
<feature type="compositionally biased region" description="Basic and acidic residues" evidence="1">
    <location>
        <begin position="71"/>
        <end position="87"/>
    </location>
</feature>
<name>A0A196SJL1_BLAHN</name>